<protein>
    <submittedName>
        <fullName evidence="1">Uncharacterized protein</fullName>
    </submittedName>
</protein>
<organism evidence="1 2">
    <name type="scientific">Chitinivorax tropicus</name>
    <dbReference type="NCBI Taxonomy" id="714531"/>
    <lineage>
        <taxon>Bacteria</taxon>
        <taxon>Pseudomonadati</taxon>
        <taxon>Pseudomonadota</taxon>
        <taxon>Betaproteobacteria</taxon>
        <taxon>Chitinivorax</taxon>
    </lineage>
</organism>
<dbReference type="Proteomes" id="UP000575898">
    <property type="component" value="Unassembled WGS sequence"/>
</dbReference>
<evidence type="ECO:0000313" key="1">
    <source>
        <dbReference type="EMBL" id="MBB5018449.1"/>
    </source>
</evidence>
<sequence length="53" mass="6116">MITSLLRMDHASVQLSGILQFQARLAFQATFPSMEGFFEMRFAFVPSWFALIE</sequence>
<dbReference type="EMBL" id="JACHHY010000009">
    <property type="protein sequence ID" value="MBB5018449.1"/>
    <property type="molecule type" value="Genomic_DNA"/>
</dbReference>
<reference evidence="1 2" key="1">
    <citation type="submission" date="2020-08" db="EMBL/GenBank/DDBJ databases">
        <title>Genomic Encyclopedia of Type Strains, Phase IV (KMG-IV): sequencing the most valuable type-strain genomes for metagenomic binning, comparative biology and taxonomic classification.</title>
        <authorList>
            <person name="Goeker M."/>
        </authorList>
    </citation>
    <scope>NUCLEOTIDE SEQUENCE [LARGE SCALE GENOMIC DNA]</scope>
    <source>
        <strain evidence="1 2">DSM 27165</strain>
    </source>
</reference>
<dbReference type="AlphaFoldDB" id="A0A840MMW0"/>
<dbReference type="RefSeq" id="WP_184037742.1">
    <property type="nucleotide sequence ID" value="NZ_JACHHY010000009.1"/>
</dbReference>
<gene>
    <name evidence="1" type="ORF">HNQ59_001738</name>
</gene>
<comment type="caution">
    <text evidence="1">The sequence shown here is derived from an EMBL/GenBank/DDBJ whole genome shotgun (WGS) entry which is preliminary data.</text>
</comment>
<proteinExistence type="predicted"/>
<accession>A0A840MMW0</accession>
<keyword evidence="2" id="KW-1185">Reference proteome</keyword>
<name>A0A840MMW0_9PROT</name>
<evidence type="ECO:0000313" key="2">
    <source>
        <dbReference type="Proteomes" id="UP000575898"/>
    </source>
</evidence>